<dbReference type="EMBL" id="MLFT02000004">
    <property type="protein sequence ID" value="PHT50277.1"/>
    <property type="molecule type" value="Genomic_DNA"/>
</dbReference>
<dbReference type="Pfam" id="PF03372">
    <property type="entry name" value="Exo_endo_phos"/>
    <property type="match status" value="1"/>
</dbReference>
<dbReference type="PANTHER" id="PTHR33233:SF17">
    <property type="entry name" value="DUF4283 DOMAIN-CONTAINING PROTEIN"/>
    <property type="match status" value="1"/>
</dbReference>
<gene>
    <name evidence="3" type="ORF">CQW23_10024</name>
</gene>
<name>A0A2G2WYF7_CAPBA</name>
<dbReference type="PANTHER" id="PTHR33233">
    <property type="entry name" value="ENDONUCLEASE/EXONUCLEASE/PHOSPHATASE"/>
    <property type="match status" value="1"/>
</dbReference>
<protein>
    <recommendedName>
        <fullName evidence="2">Endonuclease/exonuclease/phosphatase domain-containing protein</fullName>
    </recommendedName>
</protein>
<feature type="compositionally biased region" description="Basic and acidic residues" evidence="1">
    <location>
        <begin position="316"/>
        <end position="336"/>
    </location>
</feature>
<evidence type="ECO:0000259" key="2">
    <source>
        <dbReference type="Pfam" id="PF03372"/>
    </source>
</evidence>
<feature type="region of interest" description="Disordered" evidence="1">
    <location>
        <begin position="373"/>
        <end position="394"/>
    </location>
</feature>
<keyword evidence="4" id="KW-1185">Reference proteome</keyword>
<dbReference type="InterPro" id="IPR005135">
    <property type="entry name" value="Endo/exonuclease/phosphatase"/>
</dbReference>
<proteinExistence type="predicted"/>
<feature type="region of interest" description="Disordered" evidence="1">
    <location>
        <begin position="1"/>
        <end position="29"/>
    </location>
</feature>
<organism evidence="3 4">
    <name type="scientific">Capsicum baccatum</name>
    <name type="common">Peruvian pepper</name>
    <dbReference type="NCBI Taxonomy" id="33114"/>
    <lineage>
        <taxon>Eukaryota</taxon>
        <taxon>Viridiplantae</taxon>
        <taxon>Streptophyta</taxon>
        <taxon>Embryophyta</taxon>
        <taxon>Tracheophyta</taxon>
        <taxon>Spermatophyta</taxon>
        <taxon>Magnoliopsida</taxon>
        <taxon>eudicotyledons</taxon>
        <taxon>Gunneridae</taxon>
        <taxon>Pentapetalae</taxon>
        <taxon>asterids</taxon>
        <taxon>lamiids</taxon>
        <taxon>Solanales</taxon>
        <taxon>Solanaceae</taxon>
        <taxon>Solanoideae</taxon>
        <taxon>Capsiceae</taxon>
        <taxon>Capsicum</taxon>
    </lineage>
</organism>
<comment type="caution">
    <text evidence="3">The sequence shown here is derived from an EMBL/GenBank/DDBJ whole genome shotgun (WGS) entry which is preliminary data.</text>
</comment>
<evidence type="ECO:0000256" key="1">
    <source>
        <dbReference type="SAM" id="MobiDB-lite"/>
    </source>
</evidence>
<evidence type="ECO:0000313" key="4">
    <source>
        <dbReference type="Proteomes" id="UP000224567"/>
    </source>
</evidence>
<evidence type="ECO:0000313" key="3">
    <source>
        <dbReference type="EMBL" id="PHT50277.1"/>
    </source>
</evidence>
<reference evidence="3 4" key="1">
    <citation type="journal article" date="2017" name="Genome Biol.">
        <title>New reference genome sequences of hot pepper reveal the massive evolution of plant disease-resistance genes by retroduplication.</title>
        <authorList>
            <person name="Kim S."/>
            <person name="Park J."/>
            <person name="Yeom S.I."/>
            <person name="Kim Y.M."/>
            <person name="Seo E."/>
            <person name="Kim K.T."/>
            <person name="Kim M.S."/>
            <person name="Lee J.M."/>
            <person name="Cheong K."/>
            <person name="Shin H.S."/>
            <person name="Kim S.B."/>
            <person name="Han K."/>
            <person name="Lee J."/>
            <person name="Park M."/>
            <person name="Lee H.A."/>
            <person name="Lee H.Y."/>
            <person name="Lee Y."/>
            <person name="Oh S."/>
            <person name="Lee J.H."/>
            <person name="Choi E."/>
            <person name="Choi E."/>
            <person name="Lee S.E."/>
            <person name="Jeon J."/>
            <person name="Kim H."/>
            <person name="Choi G."/>
            <person name="Song H."/>
            <person name="Lee J."/>
            <person name="Lee S.C."/>
            <person name="Kwon J.K."/>
            <person name="Lee H.Y."/>
            <person name="Koo N."/>
            <person name="Hong Y."/>
            <person name="Kim R.W."/>
            <person name="Kang W.H."/>
            <person name="Huh J.H."/>
            <person name="Kang B.C."/>
            <person name="Yang T.J."/>
            <person name="Lee Y.H."/>
            <person name="Bennetzen J.L."/>
            <person name="Choi D."/>
        </authorList>
    </citation>
    <scope>NUCLEOTIDE SEQUENCE [LARGE SCALE GENOMIC DNA]</scope>
    <source>
        <strain evidence="4">cv. PBC81</strain>
    </source>
</reference>
<feature type="region of interest" description="Disordered" evidence="1">
    <location>
        <begin position="298"/>
        <end position="344"/>
    </location>
</feature>
<dbReference type="Proteomes" id="UP000224567">
    <property type="component" value="Unassembled WGS sequence"/>
</dbReference>
<dbReference type="Gene3D" id="3.60.10.10">
    <property type="entry name" value="Endonuclease/exonuclease/phosphatase"/>
    <property type="match status" value="1"/>
</dbReference>
<dbReference type="GO" id="GO:0003824">
    <property type="term" value="F:catalytic activity"/>
    <property type="evidence" value="ECO:0007669"/>
    <property type="project" value="InterPro"/>
</dbReference>
<accession>A0A2G2WYF7</accession>
<sequence>MARRQTATRLPVQAPQEPQGKTITPDTGIPHTLAPMKQSRYNGEDVTKANSILEGEVLQEENEAECSNAARKLQFSAMLQATPPMEEDLKQTKSTPAGNLQVQEGMKLTYIPLMVKDGRKIVKINHTEVEEECGKWENAIIGCVVEEHQADKNGILQNGSYTYNNRPMVLWNWAKDFRFKDEMLCFMPLWVVLPGLPIYYWAEDNLSRIASYIRKPICADRLTKEVERISYAQMLIKVDITQELLEQIYIEKHDSTIHTQAIEFEWAPELCQDCMHMCHTTGKCREVTKEEELPKVVTRPKARRRKINPTWLPKAMNKDQGQKDLSKQTQENKGKEGQQPNGKEIMVDRAGSFPTLQQAYQKSPKSIGSVMQHLTSQRKEKGQPSVPTDRAKAPDLTGENGRIWVCCKQGSVDVTILETSAQMVHCAVQDKNSTFTCWMTFVYGFNTLAARRTLWDHLRHIRANCQNPWVVLGDFNANLSYDDSINGEPVTPQELVDFQQCIDDVGIGPLPSKGHRYTWCNKRDHQASIYSRIDWALGNHLWFIHYNRVKAEYKDFGLSDHTPIILSTDLSVMQVRRPFRLLNVVMQQEDFKALTRAIWQQKVPGYKMYSVWRKLYNIAGQTKGLQKEMSVVDKRVDEYKTVQKGLKSDLFNQELIGEERQILHNIEYWETINERILKQKSRAFWIKQGDRNSK</sequence>
<dbReference type="OrthoDB" id="1305376at2759"/>
<dbReference type="InterPro" id="IPR036691">
    <property type="entry name" value="Endo/exonu/phosph_ase_sf"/>
</dbReference>
<dbReference type="SUPFAM" id="SSF56219">
    <property type="entry name" value="DNase I-like"/>
    <property type="match status" value="1"/>
</dbReference>
<feature type="domain" description="Endonuclease/exonuclease/phosphatase" evidence="2">
    <location>
        <begin position="441"/>
        <end position="561"/>
    </location>
</feature>
<dbReference type="AlphaFoldDB" id="A0A2G2WYF7"/>
<feature type="compositionally biased region" description="Basic residues" evidence="1">
    <location>
        <begin position="298"/>
        <end position="307"/>
    </location>
</feature>
<dbReference type="STRING" id="33114.A0A2G2WYF7"/>
<reference evidence="4" key="2">
    <citation type="journal article" date="2017" name="J. Anim. Genet.">
        <title>Multiple reference genome sequences of hot pepper reveal the massive evolution of plant disease resistance genes by retroduplication.</title>
        <authorList>
            <person name="Kim S."/>
            <person name="Park J."/>
            <person name="Yeom S.-I."/>
            <person name="Kim Y.-M."/>
            <person name="Seo E."/>
            <person name="Kim K.-T."/>
            <person name="Kim M.-S."/>
            <person name="Lee J.M."/>
            <person name="Cheong K."/>
            <person name="Shin H.-S."/>
            <person name="Kim S.-B."/>
            <person name="Han K."/>
            <person name="Lee J."/>
            <person name="Park M."/>
            <person name="Lee H.-A."/>
            <person name="Lee H.-Y."/>
            <person name="Lee Y."/>
            <person name="Oh S."/>
            <person name="Lee J.H."/>
            <person name="Choi E."/>
            <person name="Choi E."/>
            <person name="Lee S.E."/>
            <person name="Jeon J."/>
            <person name="Kim H."/>
            <person name="Choi G."/>
            <person name="Song H."/>
            <person name="Lee J."/>
            <person name="Lee S.-C."/>
            <person name="Kwon J.-K."/>
            <person name="Lee H.-Y."/>
            <person name="Koo N."/>
            <person name="Hong Y."/>
            <person name="Kim R.W."/>
            <person name="Kang W.-H."/>
            <person name="Huh J.H."/>
            <person name="Kang B.-C."/>
            <person name="Yang T.-J."/>
            <person name="Lee Y.-H."/>
            <person name="Bennetzen J.L."/>
            <person name="Choi D."/>
        </authorList>
    </citation>
    <scope>NUCLEOTIDE SEQUENCE [LARGE SCALE GENOMIC DNA]</scope>
    <source>
        <strain evidence="4">cv. PBC81</strain>
    </source>
</reference>